<name>S3DJT2_9GAMM</name>
<evidence type="ECO:0000256" key="7">
    <source>
        <dbReference type="ARBA" id="ARBA00022968"/>
    </source>
</evidence>
<evidence type="ECO:0000256" key="2">
    <source>
        <dbReference type="ARBA" id="ARBA00004713"/>
    </source>
</evidence>
<comment type="subcellular location">
    <subcellularLocation>
        <location evidence="1">Cell inner membrane</location>
        <topology evidence="1">Single-pass membrane protein</topology>
        <orientation evidence="1">Cytoplasmic side</orientation>
    </subcellularLocation>
    <subcellularLocation>
        <location evidence="12">Cell membrane</location>
    </subcellularLocation>
</comment>
<dbReference type="NCBIfam" id="NF004388">
    <property type="entry name" value="PRK05749.1-4"/>
    <property type="match status" value="1"/>
</dbReference>
<comment type="function">
    <text evidence="12">Involved in lipopolysaccharide (LPS) biosynthesis. Catalyzes the transfer of 3-deoxy-D-manno-octulosonate (Kdo) residue(s) from CMP-Kdo to lipid IV(A), the tetraacyldisaccharide-1,4'-bisphosphate precursor of lipid A.</text>
</comment>
<evidence type="ECO:0000256" key="4">
    <source>
        <dbReference type="ARBA" id="ARBA00012621"/>
    </source>
</evidence>
<evidence type="ECO:0000256" key="11">
    <source>
        <dbReference type="PIRSR" id="PIRSR639901-2"/>
    </source>
</evidence>
<reference evidence="14 15" key="1">
    <citation type="journal article" date="2014" name="Environ. Microbiol.">
        <title>Genomic signatures of obligate host dependence in the luminous bacterial symbiont of a vertebrate.</title>
        <authorList>
            <person name="Hendry T.A."/>
            <person name="de Wet J.R."/>
            <person name="Dunlap P.V."/>
        </authorList>
    </citation>
    <scope>NUCLEOTIDE SEQUENCE [LARGE SCALE GENOMIC DNA]</scope>
    <source>
        <strain evidence="14 15">Akat1</strain>
    </source>
</reference>
<keyword evidence="12" id="KW-1003">Cell membrane</keyword>
<dbReference type="InterPro" id="IPR007507">
    <property type="entry name" value="Glycos_transf_N"/>
</dbReference>
<feature type="domain" description="3-deoxy-D-manno-octulosonic-acid transferase N-terminal" evidence="13">
    <location>
        <begin position="34"/>
        <end position="211"/>
    </location>
</feature>
<evidence type="ECO:0000256" key="3">
    <source>
        <dbReference type="ARBA" id="ARBA00006380"/>
    </source>
</evidence>
<feature type="site" description="Transition state stabilizer" evidence="11">
    <location>
        <position position="131"/>
    </location>
</feature>
<gene>
    <name evidence="14" type="ORF">O1U_0443</name>
</gene>
<keyword evidence="12" id="KW-0448">Lipopolysaccharide biosynthesis</keyword>
<sequence length="423" mass="48181">MLIRLIYRLILIILSPIPLIMLYKMQLTNSTVGKRWKEYFGKIPKIESKQKPIWLHAASVGEVIAAFPFIKALKESSPNEKILITTTTSTGAEQVKNLGSLVEHRYMPIDFKFAIKNFLQAIKPKKMLIMETELWPNTIHVVSEAGIPIIIINARLSNRSMKRYKKFNILCRFFLEKITAFLCQHKTDAENFISLGILKSKIFVTGSIKFDLNIDKSILKKGKDLRKKLGKRRPIWVAVSTHPGEEEEILAIHHQLLDELPNILLILAPRHPERFNAVAKLCKKKKLQYSRRSKNQKITQHDSIYLADTMGEMLTIIGAATICFMGGSLIQDKVGGHNVLEPAILKKPILIGPNYFNFLDIILQLKKHQAIKIIHNPKELANALKMLFKSEKQVKKMGNNALKVIKMNTGAVNKTINLIKSIK</sequence>
<protein>
    <recommendedName>
        <fullName evidence="5 12">3-deoxy-D-manno-octulosonic acid transferase</fullName>
        <shortName evidence="12">Kdo transferase</shortName>
        <ecNumber evidence="4 12">2.4.99.12</ecNumber>
    </recommendedName>
    <alternativeName>
        <fullName evidence="8 12">Lipid IV(A) 3-deoxy-D-manno-octulosonic acid transferase</fullName>
    </alternativeName>
</protein>
<dbReference type="GO" id="GO:0043842">
    <property type="term" value="F:Kdo transferase activity"/>
    <property type="evidence" value="ECO:0007669"/>
    <property type="project" value="UniProtKB-EC"/>
</dbReference>
<keyword evidence="12" id="KW-1133">Transmembrane helix</keyword>
<dbReference type="Proteomes" id="UP000053688">
    <property type="component" value="Unassembled WGS sequence"/>
</dbReference>
<organism evidence="14 15">
    <name type="scientific">Candidatus Photodesmus katoptron Akat1</name>
    <dbReference type="NCBI Taxonomy" id="1236703"/>
    <lineage>
        <taxon>Bacteria</taxon>
        <taxon>Pseudomonadati</taxon>
        <taxon>Pseudomonadota</taxon>
        <taxon>Gammaproteobacteria</taxon>
        <taxon>Vibrionales</taxon>
        <taxon>Vibrionaceae</taxon>
        <taxon>Candidatus Photodesmus</taxon>
    </lineage>
</organism>
<dbReference type="RefSeq" id="WP_016503778.1">
    <property type="nucleotide sequence ID" value="NZ_AMSD01000001.1"/>
</dbReference>
<dbReference type="PATRIC" id="fig|1236703.3.peg.441"/>
<evidence type="ECO:0000259" key="13">
    <source>
        <dbReference type="Pfam" id="PF04413"/>
    </source>
</evidence>
<comment type="caution">
    <text evidence="14">The sequence shown here is derived from an EMBL/GenBank/DDBJ whole genome shotgun (WGS) entry which is preliminary data.</text>
</comment>
<feature type="transmembrane region" description="Helical" evidence="12">
    <location>
        <begin position="6"/>
        <end position="25"/>
    </location>
</feature>
<dbReference type="SUPFAM" id="SSF53756">
    <property type="entry name" value="UDP-Glycosyltransferase/glycogen phosphorylase"/>
    <property type="match status" value="1"/>
</dbReference>
<evidence type="ECO:0000256" key="10">
    <source>
        <dbReference type="PIRSR" id="PIRSR639901-1"/>
    </source>
</evidence>
<keyword evidence="15" id="KW-1185">Reference proteome</keyword>
<keyword evidence="12" id="KW-0472">Membrane</keyword>
<dbReference type="GO" id="GO:0009244">
    <property type="term" value="P:lipopolysaccharide core region biosynthetic process"/>
    <property type="evidence" value="ECO:0007669"/>
    <property type="project" value="UniProtKB-UniRule"/>
</dbReference>
<dbReference type="EMBL" id="AMSD01000001">
    <property type="protein sequence ID" value="EPE37980.1"/>
    <property type="molecule type" value="Genomic_DNA"/>
</dbReference>
<evidence type="ECO:0000256" key="12">
    <source>
        <dbReference type="RuleBase" id="RU365103"/>
    </source>
</evidence>
<dbReference type="FunFam" id="3.40.50.11720:FF:000001">
    <property type="entry name" value="3-deoxy-D-manno-octulosonic acid transferase"/>
    <property type="match status" value="1"/>
</dbReference>
<evidence type="ECO:0000256" key="9">
    <source>
        <dbReference type="ARBA" id="ARBA00049183"/>
    </source>
</evidence>
<evidence type="ECO:0000256" key="8">
    <source>
        <dbReference type="ARBA" id="ARBA00031445"/>
    </source>
</evidence>
<comment type="pathway">
    <text evidence="2 12">Bacterial outer membrane biogenesis; LPS core biosynthesis.</text>
</comment>
<accession>S3DJT2</accession>
<dbReference type="GO" id="GO:0009245">
    <property type="term" value="P:lipid A biosynthetic process"/>
    <property type="evidence" value="ECO:0007669"/>
    <property type="project" value="TreeGrafter"/>
</dbReference>
<dbReference type="STRING" id="28176.CF66_4013"/>
<dbReference type="InterPro" id="IPR039901">
    <property type="entry name" value="Kdotransferase"/>
</dbReference>
<dbReference type="Gene3D" id="3.40.50.2000">
    <property type="entry name" value="Glycogen Phosphorylase B"/>
    <property type="match status" value="1"/>
</dbReference>
<keyword evidence="12" id="KW-0812">Transmembrane</keyword>
<dbReference type="FunFam" id="3.40.50.2000:FF:000032">
    <property type="entry name" value="3-deoxy-D-manno-octulosonic acid transferase"/>
    <property type="match status" value="1"/>
</dbReference>
<comment type="similarity">
    <text evidence="3">Belongs to the glycosyltransferase group 1 family. Glycosyltransferase 30 subfamily.</text>
</comment>
<dbReference type="PANTHER" id="PTHR42755">
    <property type="entry name" value="3-DEOXY-MANNO-OCTULOSONATE CYTIDYLYLTRANSFERASE"/>
    <property type="match status" value="1"/>
</dbReference>
<dbReference type="Pfam" id="PF04413">
    <property type="entry name" value="Glycos_transf_N"/>
    <property type="match status" value="1"/>
</dbReference>
<evidence type="ECO:0000313" key="14">
    <source>
        <dbReference type="EMBL" id="EPE37980.1"/>
    </source>
</evidence>
<evidence type="ECO:0000313" key="15">
    <source>
        <dbReference type="Proteomes" id="UP000053688"/>
    </source>
</evidence>
<dbReference type="EC" id="2.4.99.12" evidence="4 12"/>
<keyword evidence="6 12" id="KW-0808">Transferase</keyword>
<evidence type="ECO:0000256" key="1">
    <source>
        <dbReference type="ARBA" id="ARBA00004388"/>
    </source>
</evidence>
<dbReference type="eggNOG" id="COG1519">
    <property type="taxonomic scope" value="Bacteria"/>
</dbReference>
<proteinExistence type="inferred from homology"/>
<dbReference type="UniPathway" id="UPA00958"/>
<evidence type="ECO:0000256" key="5">
    <source>
        <dbReference type="ARBA" id="ARBA00019077"/>
    </source>
</evidence>
<comment type="catalytic activity">
    <reaction evidence="9 12">
        <text>lipid IVA (E. coli) + CMP-3-deoxy-beta-D-manno-octulosonate = alpha-Kdo-(2-&gt;6)-lipid IVA (E. coli) + CMP + H(+)</text>
        <dbReference type="Rhea" id="RHEA:28066"/>
        <dbReference type="ChEBI" id="CHEBI:15378"/>
        <dbReference type="ChEBI" id="CHEBI:58603"/>
        <dbReference type="ChEBI" id="CHEBI:60364"/>
        <dbReference type="ChEBI" id="CHEBI:60377"/>
        <dbReference type="ChEBI" id="CHEBI:85987"/>
        <dbReference type="EC" id="2.4.99.12"/>
    </reaction>
</comment>
<dbReference type="InterPro" id="IPR038107">
    <property type="entry name" value="Glycos_transf_N_sf"/>
</dbReference>
<feature type="active site" description="Proton acceptor" evidence="10">
    <location>
        <position position="62"/>
    </location>
</feature>
<dbReference type="PANTHER" id="PTHR42755:SF1">
    <property type="entry name" value="3-DEOXY-D-MANNO-OCTULOSONIC ACID TRANSFERASE, MITOCHONDRIAL-RELATED"/>
    <property type="match status" value="1"/>
</dbReference>
<keyword evidence="7" id="KW-0735">Signal-anchor</keyword>
<feature type="site" description="Transition state stabilizer" evidence="11">
    <location>
        <position position="209"/>
    </location>
</feature>
<dbReference type="AlphaFoldDB" id="S3DJT2"/>
<dbReference type="GO" id="GO:0005886">
    <property type="term" value="C:plasma membrane"/>
    <property type="evidence" value="ECO:0007669"/>
    <property type="project" value="UniProtKB-SubCell"/>
</dbReference>
<dbReference type="Gene3D" id="3.40.50.11720">
    <property type="entry name" value="3-Deoxy-D-manno-octulosonic-acid transferase, N-terminal domain"/>
    <property type="match status" value="1"/>
</dbReference>
<evidence type="ECO:0000256" key="6">
    <source>
        <dbReference type="ARBA" id="ARBA00022679"/>
    </source>
</evidence>